<feature type="non-terminal residue" evidence="1">
    <location>
        <position position="1"/>
    </location>
</feature>
<proteinExistence type="predicted"/>
<dbReference type="EMBL" id="BTGU01013976">
    <property type="protein sequence ID" value="GMN71588.1"/>
    <property type="molecule type" value="Genomic_DNA"/>
</dbReference>
<protein>
    <submittedName>
        <fullName evidence="1">Uncharacterized protein</fullName>
    </submittedName>
</protein>
<evidence type="ECO:0000313" key="1">
    <source>
        <dbReference type="EMBL" id="GMN71588.1"/>
    </source>
</evidence>
<keyword evidence="2" id="KW-1185">Reference proteome</keyword>
<gene>
    <name evidence="1" type="ORF">TIFTF001_054123</name>
</gene>
<sequence>MRSLLVSSASHSARSALRTKVSFDSSSVPFVSCSSCLCFLRDLLWSISQSSCSLHGQGPHELAYLSLALVPFILSVDWKALPLHNQPPLAVHSCYEALAVNERRYEENHEPLRNTLVSDASGWEEALIFESGGNAASAAFAEAREDRFIRVVSSIRFCRVDSRGGAIYTRRSAIYTRRRGSERLHIDRFQNPRYRLKPSRIQPSLNSSDPAGPLARALSFQ</sequence>
<accession>A0AA88EC48</accession>
<evidence type="ECO:0000313" key="2">
    <source>
        <dbReference type="Proteomes" id="UP001187192"/>
    </source>
</evidence>
<dbReference type="AlphaFoldDB" id="A0AA88EC48"/>
<comment type="caution">
    <text evidence="1">The sequence shown here is derived from an EMBL/GenBank/DDBJ whole genome shotgun (WGS) entry which is preliminary data.</text>
</comment>
<name>A0AA88EC48_FICCA</name>
<organism evidence="1 2">
    <name type="scientific">Ficus carica</name>
    <name type="common">Common fig</name>
    <dbReference type="NCBI Taxonomy" id="3494"/>
    <lineage>
        <taxon>Eukaryota</taxon>
        <taxon>Viridiplantae</taxon>
        <taxon>Streptophyta</taxon>
        <taxon>Embryophyta</taxon>
        <taxon>Tracheophyta</taxon>
        <taxon>Spermatophyta</taxon>
        <taxon>Magnoliopsida</taxon>
        <taxon>eudicotyledons</taxon>
        <taxon>Gunneridae</taxon>
        <taxon>Pentapetalae</taxon>
        <taxon>rosids</taxon>
        <taxon>fabids</taxon>
        <taxon>Rosales</taxon>
        <taxon>Moraceae</taxon>
        <taxon>Ficeae</taxon>
        <taxon>Ficus</taxon>
    </lineage>
</organism>
<reference evidence="1" key="1">
    <citation type="submission" date="2023-07" db="EMBL/GenBank/DDBJ databases">
        <title>draft genome sequence of fig (Ficus carica).</title>
        <authorList>
            <person name="Takahashi T."/>
            <person name="Nishimura K."/>
        </authorList>
    </citation>
    <scope>NUCLEOTIDE SEQUENCE</scope>
</reference>
<dbReference type="Proteomes" id="UP001187192">
    <property type="component" value="Unassembled WGS sequence"/>
</dbReference>